<comment type="caution">
    <text evidence="1">The sequence shown here is derived from an EMBL/GenBank/DDBJ whole genome shotgun (WGS) entry which is preliminary data.</text>
</comment>
<evidence type="ECO:0000313" key="1">
    <source>
        <dbReference type="EMBL" id="EKX96449.1"/>
    </source>
</evidence>
<keyword evidence="2" id="KW-1185">Reference proteome</keyword>
<proteinExistence type="predicted"/>
<accession>L1MZN0</accession>
<dbReference type="EMBL" id="AMEP01000160">
    <property type="protein sequence ID" value="EKX96449.1"/>
    <property type="molecule type" value="Genomic_DNA"/>
</dbReference>
<name>L1MZN0_9BACT</name>
<sequence length="50" mass="6005">MLSFFFEIEKDINECKTFLPYNVVNFSLYNFLRVMQHTSSPLKKKTERGI</sequence>
<dbReference type="PATRIC" id="fig|1127699.3.peg.2234"/>
<gene>
    <name evidence="1" type="ORF">HMPREF9151_02433</name>
</gene>
<dbReference type="STRING" id="1127699.HMPREF9151_02433"/>
<reference evidence="1 2" key="1">
    <citation type="submission" date="2012-05" db="EMBL/GenBank/DDBJ databases">
        <authorList>
            <person name="Weinstock G."/>
            <person name="Sodergren E."/>
            <person name="Lobos E.A."/>
            <person name="Fulton L."/>
            <person name="Fulton R."/>
            <person name="Courtney L."/>
            <person name="Fronick C."/>
            <person name="O'Laughlin M."/>
            <person name="Godfrey J."/>
            <person name="Wilson R.M."/>
            <person name="Miner T."/>
            <person name="Farmer C."/>
            <person name="Delehaunty K."/>
            <person name="Cordes M."/>
            <person name="Minx P."/>
            <person name="Tomlinson C."/>
            <person name="Chen J."/>
            <person name="Wollam A."/>
            <person name="Pepin K.H."/>
            <person name="Bhonagiri V."/>
            <person name="Zhang X."/>
            <person name="Suruliraj S."/>
            <person name="Warren W."/>
            <person name="Mitreva M."/>
            <person name="Mardis E.R."/>
            <person name="Wilson R.K."/>
        </authorList>
    </citation>
    <scope>NUCLEOTIDE SEQUENCE [LARGE SCALE GENOMIC DNA]</scope>
    <source>
        <strain evidence="1 2">F0055</strain>
    </source>
</reference>
<dbReference type="Proteomes" id="UP000010433">
    <property type="component" value="Unassembled WGS sequence"/>
</dbReference>
<dbReference type="AlphaFoldDB" id="L1MZN0"/>
<organism evidence="1 2">
    <name type="scientific">Hoylesella saccharolytica F0055</name>
    <dbReference type="NCBI Taxonomy" id="1127699"/>
    <lineage>
        <taxon>Bacteria</taxon>
        <taxon>Pseudomonadati</taxon>
        <taxon>Bacteroidota</taxon>
        <taxon>Bacteroidia</taxon>
        <taxon>Bacteroidales</taxon>
        <taxon>Prevotellaceae</taxon>
        <taxon>Hoylesella</taxon>
    </lineage>
</organism>
<evidence type="ECO:0000313" key="2">
    <source>
        <dbReference type="Proteomes" id="UP000010433"/>
    </source>
</evidence>
<protein>
    <submittedName>
        <fullName evidence="1">Uncharacterized protein</fullName>
    </submittedName>
</protein>
<dbReference type="HOGENOM" id="CLU_3121292_0_0_10"/>